<dbReference type="Gene3D" id="1.10.3210.10">
    <property type="entry name" value="Hypothetical protein af1432"/>
    <property type="match status" value="1"/>
</dbReference>
<evidence type="ECO:0000259" key="1">
    <source>
        <dbReference type="Pfam" id="PF01966"/>
    </source>
</evidence>
<dbReference type="EMBL" id="MCAS01000001">
    <property type="protein sequence ID" value="RKF50632.1"/>
    <property type="molecule type" value="Genomic_DNA"/>
</dbReference>
<feature type="domain" description="HD" evidence="1">
    <location>
        <begin position="87"/>
        <end position="148"/>
    </location>
</feature>
<name>A0A420GZP2_9BURK</name>
<dbReference type="Pfam" id="PF01966">
    <property type="entry name" value="HD"/>
    <property type="match status" value="1"/>
</dbReference>
<dbReference type="SUPFAM" id="SSF109604">
    <property type="entry name" value="HD-domain/PDEase-like"/>
    <property type="match status" value="1"/>
</dbReference>
<evidence type="ECO:0000313" key="2">
    <source>
        <dbReference type="EMBL" id="RKF50632.1"/>
    </source>
</evidence>
<comment type="caution">
    <text evidence="2">The sequence shown here is derived from an EMBL/GenBank/DDBJ whole genome shotgun (WGS) entry which is preliminary data.</text>
</comment>
<protein>
    <recommendedName>
        <fullName evidence="1">HD domain-containing protein</fullName>
    </recommendedName>
</protein>
<reference evidence="2 3" key="1">
    <citation type="submission" date="2016-07" db="EMBL/GenBank/DDBJ databases">
        <title>Genome analysis of Burkholderia fungorum ES3-20.</title>
        <authorList>
            <person name="Xu D."/>
            <person name="Yao R."/>
            <person name="Zheng S."/>
        </authorList>
    </citation>
    <scope>NUCLEOTIDE SEQUENCE [LARGE SCALE GENOMIC DNA]</scope>
    <source>
        <strain evidence="2 3">ES3-20</strain>
    </source>
</reference>
<dbReference type="AlphaFoldDB" id="A0A420GZP2"/>
<gene>
    <name evidence="2" type="ORF">BCY88_00140</name>
</gene>
<proteinExistence type="predicted"/>
<organism evidence="2 3">
    <name type="scientific">Paraburkholderia fungorum</name>
    <dbReference type="NCBI Taxonomy" id="134537"/>
    <lineage>
        <taxon>Bacteria</taxon>
        <taxon>Pseudomonadati</taxon>
        <taxon>Pseudomonadota</taxon>
        <taxon>Betaproteobacteria</taxon>
        <taxon>Burkholderiales</taxon>
        <taxon>Burkholderiaceae</taxon>
        <taxon>Paraburkholderia</taxon>
    </lineage>
</organism>
<dbReference type="Proteomes" id="UP000283709">
    <property type="component" value="Unassembled WGS sequence"/>
</dbReference>
<accession>A0A420GZP2</accession>
<dbReference type="RefSeq" id="WP_120342256.1">
    <property type="nucleotide sequence ID" value="NZ_MCAS01000001.1"/>
</dbReference>
<dbReference type="InterPro" id="IPR006674">
    <property type="entry name" value="HD_domain"/>
</dbReference>
<sequence length="254" mass="28941">MSNQTAGGHEPTLSERADALEHKMIAELDRRVVKSVIYTSGDRDPTQAIAPPPGTGHFMMGDDPRLQKMPAKPTLIDFFKYRFGPANHVLQSATHALKAGQSEKIVLACLLHDISVAGFIRGDHGYWGAQMIAPYVDEEVSWAIQYHQALRFFADESVGYGYPDAYLRYFGKDYEPEPYIKRDYEYARNHKWYMSSRSITLHDIYSFDPNAVVSLDDFVDIIGRNFRQPKEGLGFDGSPSAHIWRTMIWPTKFL</sequence>
<dbReference type="OrthoDB" id="9802857at2"/>
<evidence type="ECO:0000313" key="3">
    <source>
        <dbReference type="Proteomes" id="UP000283709"/>
    </source>
</evidence>